<evidence type="ECO:0000256" key="2">
    <source>
        <dbReference type="SAM" id="SignalP"/>
    </source>
</evidence>
<accession>A0A942Z6U0</accession>
<gene>
    <name evidence="5" type="ORF">KHA91_17040</name>
</gene>
<comment type="caution">
    <text evidence="5">The sequence shown here is derived from an EMBL/GenBank/DDBJ whole genome shotgun (WGS) entry which is preliminary data.</text>
</comment>
<keyword evidence="2" id="KW-0732">Signal</keyword>
<evidence type="ECO:0000259" key="3">
    <source>
        <dbReference type="Pfam" id="PF11258"/>
    </source>
</evidence>
<dbReference type="Gene3D" id="3.50.90.10">
    <property type="entry name" value="YerB-like"/>
    <property type="match status" value="1"/>
</dbReference>
<dbReference type="InterPro" id="IPR035328">
    <property type="entry name" value="DUF3048_C"/>
</dbReference>
<evidence type="ECO:0000256" key="1">
    <source>
        <dbReference type="SAM" id="MobiDB-lite"/>
    </source>
</evidence>
<dbReference type="Proteomes" id="UP000676456">
    <property type="component" value="Unassembled WGS sequence"/>
</dbReference>
<dbReference type="AlphaFoldDB" id="A0A942Z6U0"/>
<dbReference type="SUPFAM" id="SSF159774">
    <property type="entry name" value="YerB-like"/>
    <property type="match status" value="1"/>
</dbReference>
<evidence type="ECO:0000259" key="4">
    <source>
        <dbReference type="Pfam" id="PF17479"/>
    </source>
</evidence>
<feature type="region of interest" description="Disordered" evidence="1">
    <location>
        <begin position="20"/>
        <end position="42"/>
    </location>
</feature>
<dbReference type="InterPro" id="IPR021416">
    <property type="entry name" value="DUF3048_N"/>
</dbReference>
<keyword evidence="6" id="KW-1185">Reference proteome</keyword>
<evidence type="ECO:0000313" key="5">
    <source>
        <dbReference type="EMBL" id="MBS4224416.1"/>
    </source>
</evidence>
<dbReference type="RefSeq" id="WP_213099815.1">
    <property type="nucleotide sequence ID" value="NZ_JAGYPK010000004.1"/>
</dbReference>
<protein>
    <submittedName>
        <fullName evidence="5">DUF3048 domain-containing protein</fullName>
    </submittedName>
</protein>
<sequence>MPLLLAAMFILFLSACSKNPPEEAKKKNSPPTDQVSEDEEEKVSFQFPLTGIETNKESDRRAVAAMINNHPAARPQSGLSKADIVYEVLAEGSITRFLAIFQSEIPDNIGPIRSARDYFIELAEGYNSLYIAHGYSPEAKQILLSGSIDHLNGMNYDGTLFKRATFRKAPHNSYITYDNIEKGAEAQEYDMAKPPAKLEFLNEDEVDKINGEKAESVTITYNPNSQPSAKYEFDQKSGKYFRYSDGEQTVEYETEQPVQLDNVIVIETTHSVIDSAGRRSIDLTSGGKAYLFQKGIMKNIEWKNQDGRVLPFEDGQLAKLVPGKTWINIVPKMENVSYSE</sequence>
<feature type="chain" id="PRO_5039717296" evidence="2">
    <location>
        <begin position="18"/>
        <end position="340"/>
    </location>
</feature>
<dbReference type="InterPro" id="IPR023158">
    <property type="entry name" value="YerB-like_sf"/>
</dbReference>
<name>A0A942Z6U0_9BACI</name>
<dbReference type="Pfam" id="PF11258">
    <property type="entry name" value="DUF3048"/>
    <property type="match status" value="1"/>
</dbReference>
<dbReference type="EMBL" id="JAGYPN010000004">
    <property type="protein sequence ID" value="MBS4224416.1"/>
    <property type="molecule type" value="Genomic_DNA"/>
</dbReference>
<dbReference type="Pfam" id="PF17479">
    <property type="entry name" value="DUF3048_C"/>
    <property type="match status" value="1"/>
</dbReference>
<feature type="domain" description="DUF3048" evidence="4">
    <location>
        <begin position="217"/>
        <end position="327"/>
    </location>
</feature>
<feature type="domain" description="DUF3048" evidence="3">
    <location>
        <begin position="49"/>
        <end position="189"/>
    </location>
</feature>
<proteinExistence type="predicted"/>
<organism evidence="5 6">
    <name type="scientific">Lederbergia citrea</name>
    <dbReference type="NCBI Taxonomy" id="2833581"/>
    <lineage>
        <taxon>Bacteria</taxon>
        <taxon>Bacillati</taxon>
        <taxon>Bacillota</taxon>
        <taxon>Bacilli</taxon>
        <taxon>Bacillales</taxon>
        <taxon>Bacillaceae</taxon>
        <taxon>Lederbergia</taxon>
    </lineage>
</organism>
<reference evidence="5 6" key="1">
    <citation type="submission" date="2021-05" db="EMBL/GenBank/DDBJ databases">
        <title>Novel Bacillus species.</title>
        <authorList>
            <person name="Liu G."/>
        </authorList>
    </citation>
    <scope>NUCLEOTIDE SEQUENCE [LARGE SCALE GENOMIC DNA]</scope>
    <source>
        <strain evidence="5 6">FJAT-49682</strain>
    </source>
</reference>
<evidence type="ECO:0000313" key="6">
    <source>
        <dbReference type="Proteomes" id="UP000676456"/>
    </source>
</evidence>
<feature type="signal peptide" evidence="2">
    <location>
        <begin position="1"/>
        <end position="17"/>
    </location>
</feature>